<dbReference type="PANTHER" id="PTHR47331">
    <property type="entry name" value="PHD-TYPE DOMAIN-CONTAINING PROTEIN"/>
    <property type="match status" value="1"/>
</dbReference>
<reference evidence="2 3" key="1">
    <citation type="submission" date="2020-02" db="EMBL/GenBank/DDBJ databases">
        <authorList>
            <person name="Ferguson B K."/>
        </authorList>
    </citation>
    <scope>NUCLEOTIDE SEQUENCE [LARGE SCALE GENOMIC DNA]</scope>
</reference>
<feature type="region of interest" description="Disordered" evidence="1">
    <location>
        <begin position="181"/>
        <end position="204"/>
    </location>
</feature>
<accession>A0A6H5IK70</accession>
<keyword evidence="3" id="KW-1185">Reference proteome</keyword>
<organism evidence="2 3">
    <name type="scientific">Trichogramma brassicae</name>
    <dbReference type="NCBI Taxonomy" id="86971"/>
    <lineage>
        <taxon>Eukaryota</taxon>
        <taxon>Metazoa</taxon>
        <taxon>Ecdysozoa</taxon>
        <taxon>Arthropoda</taxon>
        <taxon>Hexapoda</taxon>
        <taxon>Insecta</taxon>
        <taxon>Pterygota</taxon>
        <taxon>Neoptera</taxon>
        <taxon>Endopterygota</taxon>
        <taxon>Hymenoptera</taxon>
        <taxon>Apocrita</taxon>
        <taxon>Proctotrupomorpha</taxon>
        <taxon>Chalcidoidea</taxon>
        <taxon>Trichogrammatidae</taxon>
        <taxon>Trichogramma</taxon>
    </lineage>
</organism>
<dbReference type="OrthoDB" id="7697913at2759"/>
<name>A0A6H5IK70_9HYME</name>
<proteinExistence type="predicted"/>
<protein>
    <recommendedName>
        <fullName evidence="4">Reverse transcriptase domain-containing protein</fullName>
    </recommendedName>
</protein>
<evidence type="ECO:0000313" key="3">
    <source>
        <dbReference type="Proteomes" id="UP000479190"/>
    </source>
</evidence>
<dbReference type="AlphaFoldDB" id="A0A6H5IK70"/>
<evidence type="ECO:0000256" key="1">
    <source>
        <dbReference type="SAM" id="MobiDB-lite"/>
    </source>
</evidence>
<dbReference type="Proteomes" id="UP000479190">
    <property type="component" value="Unassembled WGS sequence"/>
</dbReference>
<sequence>MIDDRDVDWQRTLWSPSASEPARHYRLKTVTYGTTCAPYFALRTMQQLCTDEGAQFPAARHALLHDRYVDDILSGSADLSTAKDLRDELIRLMKAGGSPLRKWVANDPRLLEELDADSCLRPDWVMFTDEDPVKELGGRVEPAARLSQSPLLQLREGAREASAKSSLRSSHLRPLWLGGSRYASRQNAGTGPLEGSPGLGRRAP</sequence>
<dbReference type="InterPro" id="IPR043502">
    <property type="entry name" value="DNA/RNA_pol_sf"/>
</dbReference>
<evidence type="ECO:0008006" key="4">
    <source>
        <dbReference type="Google" id="ProtNLM"/>
    </source>
</evidence>
<dbReference type="EMBL" id="CADCXV010000918">
    <property type="protein sequence ID" value="CAB0038627.1"/>
    <property type="molecule type" value="Genomic_DNA"/>
</dbReference>
<evidence type="ECO:0000313" key="2">
    <source>
        <dbReference type="EMBL" id="CAB0038627.1"/>
    </source>
</evidence>
<gene>
    <name evidence="2" type="ORF">TBRA_LOCUS10401</name>
</gene>
<dbReference type="SUPFAM" id="SSF56672">
    <property type="entry name" value="DNA/RNA polymerases"/>
    <property type="match status" value="1"/>
</dbReference>
<dbReference type="GO" id="GO:0071897">
    <property type="term" value="P:DNA biosynthetic process"/>
    <property type="evidence" value="ECO:0007669"/>
    <property type="project" value="UniProtKB-ARBA"/>
</dbReference>